<comment type="caution">
    <text evidence="1">The sequence shown here is derived from an EMBL/GenBank/DDBJ whole genome shotgun (WGS) entry which is preliminary data.</text>
</comment>
<dbReference type="AlphaFoldDB" id="A0A4S4NAF4"/>
<dbReference type="EMBL" id="SRSF01000010">
    <property type="protein sequence ID" value="THH36306.1"/>
    <property type="molecule type" value="Genomic_DNA"/>
</dbReference>
<evidence type="ECO:0000313" key="2">
    <source>
        <dbReference type="Proteomes" id="UP000308528"/>
    </source>
</evidence>
<dbReference type="RefSeq" id="WP_136460285.1">
    <property type="nucleotide sequence ID" value="NZ_SRSF01000010.1"/>
</dbReference>
<gene>
    <name evidence="1" type="ORF">E4021_15460</name>
</gene>
<reference evidence="1 2" key="1">
    <citation type="submission" date="2019-04" db="EMBL/GenBank/DDBJ databases">
        <title>Lewinella litorea sp. nov., isolated from a marine sand.</title>
        <authorList>
            <person name="Yoon J.-H."/>
        </authorList>
    </citation>
    <scope>NUCLEOTIDE SEQUENCE [LARGE SCALE GENOMIC DNA]</scope>
    <source>
        <strain evidence="1 2">HSMS-39</strain>
    </source>
</reference>
<keyword evidence="2" id="KW-1185">Reference proteome</keyword>
<protein>
    <submittedName>
        <fullName evidence="1">Uncharacterized protein</fullName>
    </submittedName>
</protein>
<accession>A0A4S4NAF4</accession>
<sequence length="146" mass="15721">MKHILTAGLLGLAMFNCSDSTTNPETVDGTEQAPTPGMEVAAEPVEMDDATTMAEEETAFTTHFEMALDAFDQSQFAVAADHMQEGISSLETEAVNLQGDAQQQLKTIIQQLEDLTDGVRAGEVTDRTEIETLSSQAQQVLAAEKQ</sequence>
<dbReference type="Proteomes" id="UP000308528">
    <property type="component" value="Unassembled WGS sequence"/>
</dbReference>
<organism evidence="1 2">
    <name type="scientific">Neolewinella litorea</name>
    <dbReference type="NCBI Taxonomy" id="2562452"/>
    <lineage>
        <taxon>Bacteria</taxon>
        <taxon>Pseudomonadati</taxon>
        <taxon>Bacteroidota</taxon>
        <taxon>Saprospiria</taxon>
        <taxon>Saprospirales</taxon>
        <taxon>Lewinellaceae</taxon>
        <taxon>Neolewinella</taxon>
    </lineage>
</organism>
<evidence type="ECO:0000313" key="1">
    <source>
        <dbReference type="EMBL" id="THH36306.1"/>
    </source>
</evidence>
<dbReference type="OrthoDB" id="1494857at2"/>
<name>A0A4S4NAF4_9BACT</name>
<proteinExistence type="predicted"/>